<dbReference type="OrthoDB" id="578456at2"/>
<reference evidence="1 2" key="1">
    <citation type="submission" date="2016-11" db="EMBL/GenBank/DDBJ databases">
        <title>Draft Genome Sequences of Nine Cyanobacterial Strains from Diverse Habitats.</title>
        <authorList>
            <person name="Zhu T."/>
            <person name="Hou S."/>
            <person name="Lu X."/>
            <person name="Hess W.R."/>
        </authorList>
    </citation>
    <scope>NUCLEOTIDE SEQUENCE [LARGE SCALE GENOMIC DNA]</scope>
    <source>
        <strain evidence="1 2">IAM M-71</strain>
    </source>
</reference>
<comment type="caution">
    <text evidence="1">The sequence shown here is derived from an EMBL/GenBank/DDBJ whole genome shotgun (WGS) entry which is preliminary data.</text>
</comment>
<accession>A0A1U7I5A1</accession>
<evidence type="ECO:0000313" key="1">
    <source>
        <dbReference type="EMBL" id="OKH31444.1"/>
    </source>
</evidence>
<name>A0A1U7I5A1_9CYAN</name>
<proteinExistence type="predicted"/>
<evidence type="ECO:0008006" key="3">
    <source>
        <dbReference type="Google" id="ProtNLM"/>
    </source>
</evidence>
<protein>
    <recommendedName>
        <fullName evidence="3">CopG family transcriptional regulator</fullName>
    </recommendedName>
</protein>
<organism evidence="1 2">
    <name type="scientific">[Phormidium ambiguum] IAM M-71</name>
    <dbReference type="NCBI Taxonomy" id="454136"/>
    <lineage>
        <taxon>Bacteria</taxon>
        <taxon>Bacillati</taxon>
        <taxon>Cyanobacteriota</taxon>
        <taxon>Cyanophyceae</taxon>
        <taxon>Oscillatoriophycideae</taxon>
        <taxon>Aerosakkonematales</taxon>
        <taxon>Aerosakkonemataceae</taxon>
        <taxon>Floridanema</taxon>
    </lineage>
</organism>
<dbReference type="STRING" id="454136.NIES2119_28620"/>
<gene>
    <name evidence="1" type="ORF">NIES2119_28620</name>
</gene>
<sequence length="77" mass="9250">MKEQTFKLNEFQIKFLERCKEYGFKTPNELVITAIQRLQSELESENLQESAELYAEIYAEDEELQELTESETWKIRV</sequence>
<dbReference type="RefSeq" id="WP_073596898.1">
    <property type="nucleotide sequence ID" value="NZ_MRCE01000050.1"/>
</dbReference>
<evidence type="ECO:0000313" key="2">
    <source>
        <dbReference type="Proteomes" id="UP000185860"/>
    </source>
</evidence>
<dbReference type="EMBL" id="MRCE01000050">
    <property type="protein sequence ID" value="OKH31444.1"/>
    <property type="molecule type" value="Genomic_DNA"/>
</dbReference>
<dbReference type="Proteomes" id="UP000185860">
    <property type="component" value="Unassembled WGS sequence"/>
</dbReference>
<dbReference type="AlphaFoldDB" id="A0A1U7I5A1"/>